<keyword evidence="2" id="KW-1185">Reference proteome</keyword>
<name>A0ABX7XBY4_9FLAO</name>
<proteinExistence type="predicted"/>
<protein>
    <submittedName>
        <fullName evidence="1">Uncharacterized protein</fullName>
    </submittedName>
</protein>
<organism evidence="1 2">
    <name type="scientific">Faecalibacter bovis</name>
    <dbReference type="NCBI Taxonomy" id="2898187"/>
    <lineage>
        <taxon>Bacteria</taxon>
        <taxon>Pseudomonadati</taxon>
        <taxon>Bacteroidota</taxon>
        <taxon>Flavobacteriia</taxon>
        <taxon>Flavobacteriales</taxon>
        <taxon>Weeksellaceae</taxon>
        <taxon>Faecalibacter</taxon>
    </lineage>
</organism>
<sequence>MIITLAYILLNTVQPNFITQQKVDPSIDWSEKKLTFNEFKAKPKTTKGVEGEFSTKISWTITEEPGKLPNYRVYNKMNPNESWMSVKHDELLKEYQFTWNLSELYTRKIRKDVEELNRRKSKDKDAYRKVITKHVAYFQKERFKYKGVLQNQPDLYNILDKQYQDSIKMFSKYKQNFK</sequence>
<gene>
    <name evidence="1" type="ORF">J9309_11695</name>
</gene>
<reference evidence="2" key="2">
    <citation type="submission" date="2021-04" db="EMBL/GenBank/DDBJ databases">
        <title>Taxonomy of Flavobacteriaceae bacterium ZY171143.</title>
        <authorList>
            <person name="Li F."/>
        </authorList>
    </citation>
    <scope>NUCLEOTIDE SEQUENCE [LARGE SCALE GENOMIC DNA]</scope>
    <source>
        <strain evidence="2">ZY171143</strain>
    </source>
</reference>
<reference evidence="1 2" key="1">
    <citation type="journal article" date="2021" name="Int. J. Syst. Evol. Microbiol.">
        <title>Faecalibacter bovis sp. nov., isolated from cow faeces.</title>
        <authorList>
            <person name="Li F."/>
            <person name="Zhao W."/>
            <person name="Hong Q."/>
            <person name="Shao Q."/>
            <person name="Song J."/>
            <person name="Yang S."/>
        </authorList>
    </citation>
    <scope>NUCLEOTIDE SEQUENCE [LARGE SCALE GENOMIC DNA]</scope>
    <source>
        <strain evidence="1 2">ZY171143</strain>
    </source>
</reference>
<evidence type="ECO:0000313" key="1">
    <source>
        <dbReference type="EMBL" id="QTV05421.1"/>
    </source>
</evidence>
<evidence type="ECO:0000313" key="2">
    <source>
        <dbReference type="Proteomes" id="UP000672011"/>
    </source>
</evidence>
<dbReference type="RefSeq" id="WP_230476063.1">
    <property type="nucleotide sequence ID" value="NZ_CP072842.1"/>
</dbReference>
<dbReference type="Proteomes" id="UP000672011">
    <property type="component" value="Chromosome"/>
</dbReference>
<accession>A0ABX7XBY4</accession>
<dbReference type="EMBL" id="CP072842">
    <property type="protein sequence ID" value="QTV05421.1"/>
    <property type="molecule type" value="Genomic_DNA"/>
</dbReference>